<dbReference type="GO" id="GO:0004497">
    <property type="term" value="F:monooxygenase activity"/>
    <property type="evidence" value="ECO:0007669"/>
    <property type="project" value="InterPro"/>
</dbReference>
<dbReference type="InterPro" id="IPR036396">
    <property type="entry name" value="Cyt_P450_sf"/>
</dbReference>
<comment type="similarity">
    <text evidence="1">Belongs to the cytochrome P450 family.</text>
</comment>
<dbReference type="PANTHER" id="PTHR46696">
    <property type="entry name" value="P450, PUTATIVE (EUROFUNG)-RELATED"/>
    <property type="match status" value="1"/>
</dbReference>
<keyword evidence="4" id="KW-1185">Reference proteome</keyword>
<reference evidence="3 4" key="1">
    <citation type="submission" date="2018-03" db="EMBL/GenBank/DDBJ databases">
        <title>Genomic Encyclopedia of Archaeal and Bacterial Type Strains, Phase II (KMG-II): from individual species to whole genera.</title>
        <authorList>
            <person name="Goeker M."/>
        </authorList>
    </citation>
    <scope>NUCLEOTIDE SEQUENCE [LARGE SCALE GENOMIC DNA]</scope>
    <source>
        <strain evidence="3 4">DSM 45601</strain>
    </source>
</reference>
<dbReference type="InterPro" id="IPR017972">
    <property type="entry name" value="Cyt_P450_CS"/>
</dbReference>
<feature type="compositionally biased region" description="Pro residues" evidence="2">
    <location>
        <begin position="428"/>
        <end position="439"/>
    </location>
</feature>
<dbReference type="GO" id="GO:0016705">
    <property type="term" value="F:oxidoreductase activity, acting on paired donors, with incorporation or reduction of molecular oxygen"/>
    <property type="evidence" value="ECO:0007669"/>
    <property type="project" value="InterPro"/>
</dbReference>
<protein>
    <submittedName>
        <fullName evidence="3">Cytochrome P450</fullName>
    </submittedName>
</protein>
<sequence length="460" mass="47658">MARSDEVVTLARAVPVYGAPLAVAGGMDALVAQLRAEFGPIAPVQVARGVGAWLVLDYHAVLDVLRDADRFSSDPRRRRPSGAGGGAADGDRLRQAAGTDGTEHQRLRGGLADALEPLRPARLGEATRLIAEGLISRFAPTGQAEIAGQFARPLAHHLTARILGLAPAEADALHRLTEARPAPGAPDPVLAFAEAVTAQRRLNGDAAAAPKDTPRRRRAVPAAAPAPAAPATAEPSGGVLGRLLEDPALRETEVRDQVAMLAAHAPLLGDLVTHTVAALVYDPVLRAAMAGGGVRPADAVEAALWRHPPLAVADRYATRTTRMGRALVRAGDHVLVGIAAAHTDPGLTGDGVRAGQRAHLAFGAGAHRCPAHHLAATIATHALTALLQALPDLHPTLPADRLRHRLSLATPGLEALPVAFTPVRDPGRPPVPEPAPPDVSNPLRRPPSHRPPRGDGGPGA</sequence>
<evidence type="ECO:0000313" key="3">
    <source>
        <dbReference type="EMBL" id="PRY02519.1"/>
    </source>
</evidence>
<dbReference type="EMBL" id="PVZC01000001">
    <property type="protein sequence ID" value="PRY02519.1"/>
    <property type="molecule type" value="Genomic_DNA"/>
</dbReference>
<dbReference type="Gene3D" id="1.10.630.10">
    <property type="entry name" value="Cytochrome P450"/>
    <property type="match status" value="1"/>
</dbReference>
<feature type="region of interest" description="Disordered" evidence="2">
    <location>
        <begin position="204"/>
        <end position="239"/>
    </location>
</feature>
<dbReference type="OrthoDB" id="4133219at2"/>
<proteinExistence type="inferred from homology"/>
<evidence type="ECO:0000256" key="1">
    <source>
        <dbReference type="ARBA" id="ARBA00010617"/>
    </source>
</evidence>
<evidence type="ECO:0000256" key="2">
    <source>
        <dbReference type="SAM" id="MobiDB-lite"/>
    </source>
</evidence>
<dbReference type="PROSITE" id="PS00086">
    <property type="entry name" value="CYTOCHROME_P450"/>
    <property type="match status" value="1"/>
</dbReference>
<dbReference type="RefSeq" id="WP_106240241.1">
    <property type="nucleotide sequence ID" value="NZ_PVZC01000001.1"/>
</dbReference>
<dbReference type="GO" id="GO:0020037">
    <property type="term" value="F:heme binding"/>
    <property type="evidence" value="ECO:0007669"/>
    <property type="project" value="InterPro"/>
</dbReference>
<feature type="region of interest" description="Disordered" evidence="2">
    <location>
        <begin position="71"/>
        <end position="108"/>
    </location>
</feature>
<name>A0A2T0QF22_9ACTN</name>
<accession>A0A2T0QF22</accession>
<dbReference type="AlphaFoldDB" id="A0A2T0QF22"/>
<feature type="compositionally biased region" description="Low complexity" evidence="2">
    <location>
        <begin position="220"/>
        <end position="235"/>
    </location>
</feature>
<dbReference type="GO" id="GO:0005506">
    <property type="term" value="F:iron ion binding"/>
    <property type="evidence" value="ECO:0007669"/>
    <property type="project" value="InterPro"/>
</dbReference>
<evidence type="ECO:0000313" key="4">
    <source>
        <dbReference type="Proteomes" id="UP000237846"/>
    </source>
</evidence>
<feature type="region of interest" description="Disordered" evidence="2">
    <location>
        <begin position="420"/>
        <end position="460"/>
    </location>
</feature>
<organism evidence="3 4">
    <name type="scientific">Allonocardiopsis opalescens</name>
    <dbReference type="NCBI Taxonomy" id="1144618"/>
    <lineage>
        <taxon>Bacteria</taxon>
        <taxon>Bacillati</taxon>
        <taxon>Actinomycetota</taxon>
        <taxon>Actinomycetes</taxon>
        <taxon>Streptosporangiales</taxon>
        <taxon>Allonocardiopsis</taxon>
    </lineage>
</organism>
<dbReference type="PANTHER" id="PTHR46696:SF1">
    <property type="entry name" value="CYTOCHROME P450 YJIB-RELATED"/>
    <property type="match status" value="1"/>
</dbReference>
<dbReference type="Proteomes" id="UP000237846">
    <property type="component" value="Unassembled WGS sequence"/>
</dbReference>
<gene>
    <name evidence="3" type="ORF">CLV72_1011121</name>
</gene>
<dbReference type="SUPFAM" id="SSF48264">
    <property type="entry name" value="Cytochrome P450"/>
    <property type="match status" value="1"/>
</dbReference>
<comment type="caution">
    <text evidence="3">The sequence shown here is derived from an EMBL/GenBank/DDBJ whole genome shotgun (WGS) entry which is preliminary data.</text>
</comment>